<evidence type="ECO:0000313" key="3">
    <source>
        <dbReference type="Proteomes" id="UP001419910"/>
    </source>
</evidence>
<dbReference type="Gene3D" id="3.30.1150.10">
    <property type="match status" value="1"/>
</dbReference>
<keyword evidence="3" id="KW-1185">Reference proteome</keyword>
<protein>
    <submittedName>
        <fullName evidence="2">Cell envelope biogenesis protein TolA</fullName>
    </submittedName>
</protein>
<dbReference type="EMBL" id="JBDIME010000014">
    <property type="protein sequence ID" value="MEN2791063.1"/>
    <property type="molecule type" value="Genomic_DNA"/>
</dbReference>
<dbReference type="RefSeq" id="WP_343888861.1">
    <property type="nucleotide sequence ID" value="NZ_BAAAEH010000014.1"/>
</dbReference>
<sequence>MQRSEMAGLGVALLGHGLLFALLSLSFCSSPKIEPPKAKPIEVSLVDDVGLTATAPQSTEAPSESKAPEQGPPEEAAAAAKQPAEPDPTPPTPQPEAAPPPKPAPIAKPLPKKPVAPSPDKAKTETKRAAAPASTAATTRGTGSSATSSKNHQRGFNIDDILNDGLGTRPSQSKSKAPPAAVMNAKAMADIQSAIARQIQPCADRQVIPGPGANQISVKLNLRLNRDGTLSATPKMVGSPSGVDEDNGRYVQRVVDLGVAAFKGCSPLKLPDEYYQTALGGWNNINFTWQLKH</sequence>
<evidence type="ECO:0000313" key="2">
    <source>
        <dbReference type="EMBL" id="MEN2791063.1"/>
    </source>
</evidence>
<gene>
    <name evidence="2" type="ORF">ABC974_15620</name>
</gene>
<evidence type="ECO:0000256" key="1">
    <source>
        <dbReference type="SAM" id="MobiDB-lite"/>
    </source>
</evidence>
<feature type="compositionally biased region" description="Pro residues" evidence="1">
    <location>
        <begin position="85"/>
        <end position="117"/>
    </location>
</feature>
<name>A0ABU9Y5I1_9SPHN</name>
<feature type="compositionally biased region" description="Low complexity" evidence="1">
    <location>
        <begin position="73"/>
        <end position="83"/>
    </location>
</feature>
<feature type="compositionally biased region" description="Low complexity" evidence="1">
    <location>
        <begin position="129"/>
        <end position="149"/>
    </location>
</feature>
<reference evidence="2 3" key="1">
    <citation type="submission" date="2024-05" db="EMBL/GenBank/DDBJ databases">
        <authorList>
            <person name="Liu Q."/>
            <person name="Xin Y.-H."/>
        </authorList>
    </citation>
    <scope>NUCLEOTIDE SEQUENCE [LARGE SCALE GENOMIC DNA]</scope>
    <source>
        <strain evidence="2 3">CGMCC 1.10181</strain>
    </source>
</reference>
<proteinExistence type="predicted"/>
<organism evidence="2 3">
    <name type="scientific">Sphingomonas oligophenolica</name>
    <dbReference type="NCBI Taxonomy" id="301154"/>
    <lineage>
        <taxon>Bacteria</taxon>
        <taxon>Pseudomonadati</taxon>
        <taxon>Pseudomonadota</taxon>
        <taxon>Alphaproteobacteria</taxon>
        <taxon>Sphingomonadales</taxon>
        <taxon>Sphingomonadaceae</taxon>
        <taxon>Sphingomonas</taxon>
    </lineage>
</organism>
<accession>A0ABU9Y5I1</accession>
<dbReference type="Proteomes" id="UP001419910">
    <property type="component" value="Unassembled WGS sequence"/>
</dbReference>
<comment type="caution">
    <text evidence="2">The sequence shown here is derived from an EMBL/GenBank/DDBJ whole genome shotgun (WGS) entry which is preliminary data.</text>
</comment>
<feature type="region of interest" description="Disordered" evidence="1">
    <location>
        <begin position="52"/>
        <end position="181"/>
    </location>
</feature>